<dbReference type="EMBL" id="MWPZ01000005">
    <property type="protein sequence ID" value="TIC97391.1"/>
    <property type="molecule type" value="Genomic_DNA"/>
</dbReference>
<sequence>MNSHRNGVRKATRPRAERPADRRCLSCRRRRDACKCRSLRSSRSAEWQSSSSGTSPMTQSSPETAESRITTPGDLGLAAGTLEPLHAAITAAFFAFVGDSLSPITDIFSISFMRTYLNTSVLVRTVVSTIGKICLEFQKRASLDKKRAAAAAVMKEDRAKLNEILERLTGPDSHDQHVILLYGILMIYAEFMTSDTWVYFQAIFRKLSVKVQEQYRQRKYRPLLYFDRGLLMNFSMMGSFYAIVCFGDTFLVDLDLYDPSPFERVGSLASQTRINSAIFHRYTKFMEHFARLHHRAYTWVQQARSVIRDRHLTEDVPAAELKGMLAVNGLWQKGKDIVESSTVAIDVMEGLREVGYDNHDDNDDNGKDDNGKDDNDDDKDDDDDDDEIAKADFKVLREAYYRYSIMGLTRTFCDPVWKLVDESLPRVGDVCDLEAHGEFVRERIAQRLPGVGMEAWSYLVILVGVGMESNTEENRKRLSGLLYDIMGKGFASAGAFLKDARLAWGMNHPLGLKFHGPAS</sequence>
<feature type="transmembrane region" description="Helical" evidence="2">
    <location>
        <begin position="179"/>
        <end position="204"/>
    </location>
</feature>
<protein>
    <submittedName>
        <fullName evidence="3">Uncharacterized protein</fullName>
    </submittedName>
</protein>
<name>A0A4T0VY08_9PEZI</name>
<evidence type="ECO:0000313" key="3">
    <source>
        <dbReference type="EMBL" id="TIC97391.1"/>
    </source>
</evidence>
<feature type="region of interest" description="Disordered" evidence="1">
    <location>
        <begin position="1"/>
        <end position="23"/>
    </location>
</feature>
<dbReference type="OrthoDB" id="4794000at2759"/>
<accession>A0A4T0VY08</accession>
<evidence type="ECO:0000313" key="4">
    <source>
        <dbReference type="Proteomes" id="UP000305883"/>
    </source>
</evidence>
<dbReference type="Proteomes" id="UP000305883">
    <property type="component" value="Unassembled WGS sequence"/>
</dbReference>
<comment type="caution">
    <text evidence="3">The sequence shown here is derived from an EMBL/GenBank/DDBJ whole genome shotgun (WGS) entry which is preliminary data.</text>
</comment>
<feature type="region of interest" description="Disordered" evidence="1">
    <location>
        <begin position="45"/>
        <end position="72"/>
    </location>
</feature>
<feature type="compositionally biased region" description="Basic residues" evidence="1">
    <location>
        <begin position="1"/>
        <end position="13"/>
    </location>
</feature>
<keyword evidence="2" id="KW-1133">Transmembrane helix</keyword>
<feature type="transmembrane region" description="Helical" evidence="2">
    <location>
        <begin position="225"/>
        <end position="244"/>
    </location>
</feature>
<keyword evidence="2" id="KW-0472">Membrane</keyword>
<evidence type="ECO:0000256" key="1">
    <source>
        <dbReference type="SAM" id="MobiDB-lite"/>
    </source>
</evidence>
<proteinExistence type="predicted"/>
<feature type="compositionally biased region" description="Low complexity" evidence="1">
    <location>
        <begin position="45"/>
        <end position="62"/>
    </location>
</feature>
<gene>
    <name evidence="3" type="ORF">CH35J_007714</name>
</gene>
<feature type="compositionally biased region" description="Basic and acidic residues" evidence="1">
    <location>
        <begin position="354"/>
        <end position="373"/>
    </location>
</feature>
<keyword evidence="2" id="KW-0812">Transmembrane</keyword>
<evidence type="ECO:0000256" key="2">
    <source>
        <dbReference type="SAM" id="Phobius"/>
    </source>
</evidence>
<feature type="compositionally biased region" description="Basic and acidic residues" evidence="1">
    <location>
        <begin position="14"/>
        <end position="23"/>
    </location>
</feature>
<feature type="region of interest" description="Disordered" evidence="1">
    <location>
        <begin position="354"/>
        <end position="385"/>
    </location>
</feature>
<dbReference type="AlphaFoldDB" id="A0A4T0VY08"/>
<feature type="compositionally biased region" description="Acidic residues" evidence="1">
    <location>
        <begin position="374"/>
        <end position="385"/>
    </location>
</feature>
<reference evidence="3 4" key="1">
    <citation type="journal article" date="2019" name="Genome Biol. Evol.">
        <title>Genomic Plasticity Mediated by Transposable Elements in the Plant Pathogenic Fungus Colletotrichum higginsianum.</title>
        <authorList>
            <person name="Tsushima A."/>
            <person name="Gan P."/>
            <person name="Kumakura N."/>
            <person name="Narusaka M."/>
            <person name="Takano Y."/>
            <person name="Narusaka Y."/>
            <person name="Shirasu K."/>
        </authorList>
    </citation>
    <scope>NUCLEOTIDE SEQUENCE [LARGE SCALE GENOMIC DNA]</scope>
    <source>
        <strain evidence="3 4">MAFF305635-RFP</strain>
    </source>
</reference>
<organism evidence="3 4">
    <name type="scientific">Colletotrichum higginsianum</name>
    <dbReference type="NCBI Taxonomy" id="80884"/>
    <lineage>
        <taxon>Eukaryota</taxon>
        <taxon>Fungi</taxon>
        <taxon>Dikarya</taxon>
        <taxon>Ascomycota</taxon>
        <taxon>Pezizomycotina</taxon>
        <taxon>Sordariomycetes</taxon>
        <taxon>Hypocreomycetidae</taxon>
        <taxon>Glomerellales</taxon>
        <taxon>Glomerellaceae</taxon>
        <taxon>Colletotrichum</taxon>
        <taxon>Colletotrichum destructivum species complex</taxon>
    </lineage>
</organism>